<evidence type="ECO:0000313" key="2">
    <source>
        <dbReference type="CGD" id="CAL0000169127"/>
    </source>
</evidence>
<dbReference type="HOGENOM" id="CLU_044093_0_0_1"/>
<dbReference type="EMBL" id="FM992692">
    <property type="protein sequence ID" value="CAX41493.1"/>
    <property type="molecule type" value="Genomic_DNA"/>
</dbReference>
<dbReference type="RefSeq" id="XP_002420415.1">
    <property type="nucleotide sequence ID" value="XM_002420370.1"/>
</dbReference>
<accession>B9WH52</accession>
<organism evidence="3 4">
    <name type="scientific">Candida dubliniensis (strain CD36 / ATCC MYA-646 / CBS 7987 / NCPF 3949 / NRRL Y-17841)</name>
    <name type="common">Yeast</name>
    <dbReference type="NCBI Taxonomy" id="573826"/>
    <lineage>
        <taxon>Eukaryota</taxon>
        <taxon>Fungi</taxon>
        <taxon>Dikarya</taxon>
        <taxon>Ascomycota</taxon>
        <taxon>Saccharomycotina</taxon>
        <taxon>Pichiomycetes</taxon>
        <taxon>Debaryomycetaceae</taxon>
        <taxon>Candida/Lodderomyces clade</taxon>
        <taxon>Candida</taxon>
    </lineage>
</organism>
<feature type="compositionally biased region" description="Polar residues" evidence="1">
    <location>
        <begin position="191"/>
        <end position="205"/>
    </location>
</feature>
<dbReference type="CGD" id="CAL0000169127">
    <property type="gene designation" value="Cd36_51110"/>
</dbReference>
<feature type="compositionally biased region" description="Low complexity" evidence="1">
    <location>
        <begin position="101"/>
        <end position="115"/>
    </location>
</feature>
<feature type="region of interest" description="Disordered" evidence="1">
    <location>
        <begin position="251"/>
        <end position="387"/>
    </location>
</feature>
<gene>
    <name evidence="2" type="ordered locus">Cd36_51110</name>
    <name evidence="3" type="ORF">CD36_51110</name>
</gene>
<proteinExistence type="predicted"/>
<dbReference type="KEGG" id="cdu:CD36_51110"/>
<dbReference type="Proteomes" id="UP000002605">
    <property type="component" value="Chromosome 5"/>
</dbReference>
<feature type="compositionally biased region" description="Low complexity" evidence="1">
    <location>
        <begin position="367"/>
        <end position="381"/>
    </location>
</feature>
<dbReference type="OrthoDB" id="4024111at2759"/>
<sequence length="434" mass="47886">MESSTNYPIVSMNTPIKKIRDLTLNSPSSRHQLDLHSHGTSAFNNNNSNSNSIYPSLDDIQTSPTAAAMLQKGYSQKITNNVLSELNSRAQQLLGSPPQISQSNDYSSNDSSSNNVLNRRNKRYSTIHMNKFTQMDSINQHYSVHMKTPSPQKSESPSSGEVEESATKRRRTLNGSDQIVAVPVMQKEPTVENNSSPNRKISPSKGSRDLNSILRRKTTETGSPNKEAFARPYPPSNKLRQSSLEMAGVIHASSPSQHQQKLGDPPCLYKKRSIPQLQKKSSHPTLNRKSSIPTLNKKSSIPSLQKKSSIPNFSGSPSPNMSSMYFAHSPVNDMPPPPPPHGSHLPALNKKPSFTQTNKNTPRLTRISPSKSIPSSVSSKSVDSRALQNSTNLPTMIKSKSVTIPQPFSLYDKPTVSSSLKSLNKFQRFKDKLS</sequence>
<dbReference type="eggNOG" id="ENOG502SEK2">
    <property type="taxonomic scope" value="Eukaryota"/>
</dbReference>
<feature type="compositionally biased region" description="Polar residues" evidence="1">
    <location>
        <begin position="352"/>
        <end position="363"/>
    </location>
</feature>
<name>B9WH52_CANDC</name>
<dbReference type="GeneID" id="8048109"/>
<protein>
    <submittedName>
        <fullName evidence="3">Uncharacterized protein</fullName>
    </submittedName>
</protein>
<feature type="region of interest" description="Disordered" evidence="1">
    <location>
        <begin position="144"/>
        <end position="239"/>
    </location>
</feature>
<feature type="compositionally biased region" description="Polar residues" evidence="1">
    <location>
        <begin position="275"/>
        <end position="323"/>
    </location>
</feature>
<evidence type="ECO:0000313" key="4">
    <source>
        <dbReference type="Proteomes" id="UP000002605"/>
    </source>
</evidence>
<reference evidence="3 4" key="1">
    <citation type="journal article" date="2009" name="Genome Res.">
        <title>Comparative genomics of the fungal pathogens Candida dubliniensis and Candida albicans.</title>
        <authorList>
            <person name="Jackson A.P."/>
            <person name="Gamble J.A."/>
            <person name="Yeomans T."/>
            <person name="Moran G.P."/>
            <person name="Saunders D."/>
            <person name="Harris D."/>
            <person name="Aslett M."/>
            <person name="Barrell J.F."/>
            <person name="Butler G."/>
            <person name="Citiulo F."/>
            <person name="Coleman D.C."/>
            <person name="de Groot P.W.J."/>
            <person name="Goodwin T.J."/>
            <person name="Quail M.A."/>
            <person name="McQuillan J."/>
            <person name="Munro C.A."/>
            <person name="Pain A."/>
            <person name="Poulter R.T."/>
            <person name="Rajandream M.A."/>
            <person name="Renauld H."/>
            <person name="Spiering M.J."/>
            <person name="Tivey A."/>
            <person name="Gow N.A.R."/>
            <person name="Barrell B."/>
            <person name="Sullivan D.J."/>
            <person name="Berriman M."/>
        </authorList>
    </citation>
    <scope>NUCLEOTIDE SEQUENCE [LARGE SCALE GENOMIC DNA]</scope>
    <source>
        <strain evidence="4">CD36 / ATCC MYA-646 / CBS 7987 / NCPF 3949 / NRRL Y-17841</strain>
    </source>
</reference>
<feature type="region of interest" description="Disordered" evidence="1">
    <location>
        <begin position="93"/>
        <end position="120"/>
    </location>
</feature>
<dbReference type="AlphaFoldDB" id="B9WH52"/>
<evidence type="ECO:0000256" key="1">
    <source>
        <dbReference type="SAM" id="MobiDB-lite"/>
    </source>
</evidence>
<keyword evidence="4" id="KW-1185">Reference proteome</keyword>
<evidence type="ECO:0000313" key="3">
    <source>
        <dbReference type="EMBL" id="CAX41493.1"/>
    </source>
</evidence>